<dbReference type="CDD" id="cd06084">
    <property type="entry name" value="KOW_Spt5_4"/>
    <property type="match status" value="1"/>
</dbReference>
<evidence type="ECO:0000313" key="20">
    <source>
        <dbReference type="EMBL" id="KAH0453717.1"/>
    </source>
</evidence>
<dbReference type="Pfam" id="PF23037">
    <property type="entry name" value="KOWx_SPT5"/>
    <property type="match status" value="1"/>
</dbReference>
<evidence type="ECO:0000256" key="10">
    <source>
        <dbReference type="ARBA" id="ARBA00023015"/>
    </source>
</evidence>
<keyword evidence="11" id="KW-0010">Activator</keyword>
<dbReference type="InterPro" id="IPR057934">
    <property type="entry name" value="KOW_Spt5_7"/>
</dbReference>
<feature type="region of interest" description="Disordered" evidence="17">
    <location>
        <begin position="657"/>
        <end position="698"/>
    </location>
</feature>
<proteinExistence type="inferred from homology"/>
<dbReference type="SMART" id="SM00738">
    <property type="entry name" value="NGN"/>
    <property type="match status" value="1"/>
</dbReference>
<dbReference type="InterPro" id="IPR039659">
    <property type="entry name" value="SPT5"/>
</dbReference>
<dbReference type="GO" id="GO:0006357">
    <property type="term" value="P:regulation of transcription by RNA polymerase II"/>
    <property type="evidence" value="ECO:0007669"/>
    <property type="project" value="InterPro"/>
</dbReference>
<evidence type="ECO:0000259" key="18">
    <source>
        <dbReference type="SMART" id="SM00738"/>
    </source>
</evidence>
<evidence type="ECO:0000259" key="19">
    <source>
        <dbReference type="SMART" id="SM00739"/>
    </source>
</evidence>
<dbReference type="InterPro" id="IPR014722">
    <property type="entry name" value="Rib_uL2_dom2"/>
</dbReference>
<dbReference type="GO" id="GO:0032784">
    <property type="term" value="P:regulation of DNA-templated transcription elongation"/>
    <property type="evidence" value="ECO:0007669"/>
    <property type="project" value="InterPro"/>
</dbReference>
<feature type="region of interest" description="Disordered" evidence="17">
    <location>
        <begin position="748"/>
        <end position="774"/>
    </location>
</feature>
<evidence type="ECO:0000256" key="4">
    <source>
        <dbReference type="ARBA" id="ARBA00007072"/>
    </source>
</evidence>
<dbReference type="InterPro" id="IPR041977">
    <property type="entry name" value="KOW_Spt5_4"/>
</dbReference>
<dbReference type="FunFam" id="2.30.30.30:FF:000027">
    <property type="entry name" value="Transcription elongation factor SPT5"/>
    <property type="match status" value="1"/>
</dbReference>
<dbReference type="Pfam" id="PF00759">
    <property type="entry name" value="Glyco_hydro_9"/>
    <property type="match status" value="1"/>
</dbReference>
<dbReference type="GO" id="GO:0032044">
    <property type="term" value="C:DSIF complex"/>
    <property type="evidence" value="ECO:0007669"/>
    <property type="project" value="TreeGrafter"/>
</dbReference>
<feature type="region of interest" description="Disordered" evidence="17">
    <location>
        <begin position="795"/>
        <end position="865"/>
    </location>
</feature>
<comment type="caution">
    <text evidence="20">The sequence shown here is derived from an EMBL/GenBank/DDBJ whole genome shotgun (WGS) entry which is preliminary data.</text>
</comment>
<dbReference type="InterPro" id="IPR001701">
    <property type="entry name" value="Glyco_hydro_9"/>
</dbReference>
<dbReference type="Pfam" id="PF23038">
    <property type="entry name" value="KOW6_SPT51-2"/>
    <property type="match status" value="1"/>
</dbReference>
<dbReference type="InterPro" id="IPR041973">
    <property type="entry name" value="KOW_Spt5_1"/>
</dbReference>
<dbReference type="PANTHER" id="PTHR11125">
    <property type="entry name" value="SUPPRESSOR OF TY 5"/>
    <property type="match status" value="1"/>
</dbReference>
<keyword evidence="9" id="KW-0136">Cellulose degradation</keyword>
<evidence type="ECO:0000256" key="11">
    <source>
        <dbReference type="ARBA" id="ARBA00023159"/>
    </source>
</evidence>
<dbReference type="Pfam" id="PF23290">
    <property type="entry name" value="KOW5_SPT5"/>
    <property type="match status" value="1"/>
</dbReference>
<dbReference type="FunFam" id="3.30.70.940:FF:000007">
    <property type="entry name" value="Transcription elongation factor SPT5"/>
    <property type="match status" value="1"/>
</dbReference>
<feature type="compositionally biased region" description="Acidic residues" evidence="17">
    <location>
        <begin position="80"/>
        <end position="103"/>
    </location>
</feature>
<dbReference type="FunFam" id="2.30.30.30:FF:000028">
    <property type="entry name" value="Transcription elongation factor SPT5"/>
    <property type="match status" value="1"/>
</dbReference>
<dbReference type="SMART" id="SM00739">
    <property type="entry name" value="KOW"/>
    <property type="match status" value="6"/>
</dbReference>
<dbReference type="Gene3D" id="3.30.70.940">
    <property type="entry name" value="NusG, N-terminal domain"/>
    <property type="match status" value="1"/>
</dbReference>
<evidence type="ECO:0000256" key="16">
    <source>
        <dbReference type="ARBA" id="ARBA00056652"/>
    </source>
</evidence>
<sequence length="1248" mass="139221">MSRHREDDYEEEEDDEEIEEEEDDEYRRRTGGRKRGRSDFIDDAAIEDDDDEEYKDEEDEDEELYGGRGQKHRKRGSEFFDLEAQVDSDDEEEEDEEAEDDFINDAGADLPDESGGRRAHRPLNMMPEDQEDVEEMERQVYERYAKSSHIEYGEDATEVEQQALLPSVKDPKLWMVKCAIGRERETAICLMQKFIDRPDLQIRSVVALDHLKNYIYVEADKEAHVKEACKGLRTIYSSAKVMLVPIKEMTDVLSVESKTIEISRDTWVRMKLGIYKGDLAKVVDVDNVRQKVTVKLIPRIDLQHLANKLENRDVVKKKAFVPPPRFFNIDEAREMHIRVDRRRDKDTGEYFEMVENMMFKDGFLYKTVSMKSIRSQNIQPTFDELEKFRKPGGDGDGDGDADMASLSTLISNRKKGHFLKGDAVVVVRGDLKNLKGWVEKVEEDTVHVKPEMAGLPKTLAFNEKELCKYFKLGDHVKVVSGVQEGATGMVVKVDGHVLIIASDTTKEDIRVFADNVVKSSEVTSGITKMGDYELQDLVLLFNMSFGVIIRVESEAFQVLKGVPDRPEVVLVKLREIKSKLEKRTNAQDNRKNIVSVKDIVRVLEGPCKGKQGPVQHIHRGILFIHDRHHLEHAGFICVKAQSCIVVGGDNGKHGGDKFDARFGLRPSSPYLQSPRRPPRGPTDRGGRHNRGGGRGNDALVGRTIKIRSGPFKGYRGRVVEVTGSFVRIELDSQMKIVAVKRDDISDTPGSATPFRFGSETPMHPSRTPLHPYQTPMRDAGATPIHDGMRTPMRNRAWAPMSPPRDHWEDANPASWVGTPQYQPGTPARSYEAPTPGSGWANTPGGNYSDAGTPGESSPTYGNAPSPYLPSTPGMQPMTPNSANYLPGTPGGQPMTPGNIGLDILSPAMGVDNEGNWFFPDVLVNVMKPGEGPCVAVVREVLMDGSCKLALGTTGDGDIITAHPADVEAVRPRKSDKIKIMNGALRGITGKLIGIDGADGLHGYSFFAAFSEIHAVDLVGGYYDAGDHVKFGLPMAFTITMLSWSAIEYADEIAGAGERRHALEAIKWGTDYFLKAHTHPDVLWVQVGEGSTDHYCWQRPEDMTTSRRAYKIDSHHPGSEVAAETAAAMAAASLVFRTWSPSYSALLLRHARELFEFADRRRGRYDSSVPAAKGYYPSLSGYGDELLWAALWLRRATGDAQYLDYVVNNAYGLGGATWAVSEFSWDIKYAGLQLMAAKASNLRFFIYAN</sequence>
<organism evidence="20 21">
    <name type="scientific">Dendrobium chrysotoxum</name>
    <name type="common">Orchid</name>
    <dbReference type="NCBI Taxonomy" id="161865"/>
    <lineage>
        <taxon>Eukaryota</taxon>
        <taxon>Viridiplantae</taxon>
        <taxon>Streptophyta</taxon>
        <taxon>Embryophyta</taxon>
        <taxon>Tracheophyta</taxon>
        <taxon>Spermatophyta</taxon>
        <taxon>Magnoliopsida</taxon>
        <taxon>Liliopsida</taxon>
        <taxon>Asparagales</taxon>
        <taxon>Orchidaceae</taxon>
        <taxon>Epidendroideae</taxon>
        <taxon>Malaxideae</taxon>
        <taxon>Dendrobiinae</taxon>
        <taxon>Dendrobium</taxon>
    </lineage>
</organism>
<dbReference type="InterPro" id="IPR036735">
    <property type="entry name" value="NGN_dom_sf"/>
</dbReference>
<dbReference type="Proteomes" id="UP000775213">
    <property type="component" value="Unassembled WGS sequence"/>
</dbReference>
<dbReference type="FunFam" id="2.30.30.30:FF:000043">
    <property type="entry name" value="Transcription elongation factor SPT5"/>
    <property type="match status" value="1"/>
</dbReference>
<dbReference type="CDD" id="cd06083">
    <property type="entry name" value="KOW_Spt5_3"/>
    <property type="match status" value="1"/>
</dbReference>
<dbReference type="InterPro" id="IPR041978">
    <property type="entry name" value="KOW_Spt5_5"/>
</dbReference>
<evidence type="ECO:0000256" key="17">
    <source>
        <dbReference type="SAM" id="MobiDB-lite"/>
    </source>
</evidence>
<feature type="domain" description="KOW" evidence="19">
    <location>
        <begin position="261"/>
        <end position="288"/>
    </location>
</feature>
<dbReference type="Pfam" id="PF03439">
    <property type="entry name" value="Spt5-NGN"/>
    <property type="match status" value="1"/>
</dbReference>
<gene>
    <name evidence="20" type="ORF">IEQ34_018041</name>
</gene>
<evidence type="ECO:0000256" key="6">
    <source>
        <dbReference type="ARBA" id="ARBA00022491"/>
    </source>
</evidence>
<protein>
    <recommendedName>
        <fullName evidence="5">cellulase</fullName>
        <ecNumber evidence="5">3.2.1.4</ecNumber>
    </recommendedName>
</protein>
<dbReference type="InterPro" id="IPR006645">
    <property type="entry name" value="NGN-like_dom"/>
</dbReference>
<evidence type="ECO:0000256" key="15">
    <source>
        <dbReference type="ARBA" id="ARBA00023326"/>
    </source>
</evidence>
<name>A0AAV7GC84_DENCH</name>
<evidence type="ECO:0000256" key="5">
    <source>
        <dbReference type="ARBA" id="ARBA00012601"/>
    </source>
</evidence>
<dbReference type="InterPro" id="IPR008991">
    <property type="entry name" value="Translation_prot_SH3-like_sf"/>
</dbReference>
<dbReference type="SUPFAM" id="SSF50104">
    <property type="entry name" value="Translation proteins SH3-like domain"/>
    <property type="match status" value="1"/>
</dbReference>
<evidence type="ECO:0000256" key="13">
    <source>
        <dbReference type="ARBA" id="ARBA00023242"/>
    </source>
</evidence>
<dbReference type="GO" id="GO:0006412">
    <property type="term" value="P:translation"/>
    <property type="evidence" value="ECO:0007669"/>
    <property type="project" value="InterPro"/>
</dbReference>
<feature type="region of interest" description="Disordered" evidence="17">
    <location>
        <begin position="1"/>
        <end position="123"/>
    </location>
</feature>
<feature type="domain" description="KOW" evidence="19">
    <location>
        <begin position="469"/>
        <end position="496"/>
    </location>
</feature>
<comment type="similarity">
    <text evidence="4">Belongs to the glycosyl hydrolase 9 (cellulase E) family.</text>
</comment>
<dbReference type="Pfam" id="PF11942">
    <property type="entry name" value="Spt5_N"/>
    <property type="match status" value="1"/>
</dbReference>
<feature type="compositionally biased region" description="Acidic residues" evidence="17">
    <location>
        <begin position="8"/>
        <end position="24"/>
    </location>
</feature>
<dbReference type="PROSITE" id="PS01108">
    <property type="entry name" value="RIBOSOMAL_L24"/>
    <property type="match status" value="1"/>
</dbReference>
<dbReference type="Gene3D" id="2.30.30.30">
    <property type="match status" value="4"/>
</dbReference>
<evidence type="ECO:0000256" key="12">
    <source>
        <dbReference type="ARBA" id="ARBA00023163"/>
    </source>
</evidence>
<dbReference type="InterPro" id="IPR041976">
    <property type="entry name" value="KOW_Spt5_3"/>
</dbReference>
<evidence type="ECO:0000256" key="1">
    <source>
        <dbReference type="ARBA" id="ARBA00000966"/>
    </source>
</evidence>
<dbReference type="Pfam" id="PF23291">
    <property type="entry name" value="KOW4_SPT5"/>
    <property type="match status" value="1"/>
</dbReference>
<dbReference type="GO" id="GO:0008810">
    <property type="term" value="F:cellulase activity"/>
    <property type="evidence" value="ECO:0007669"/>
    <property type="project" value="UniProtKB-EC"/>
</dbReference>
<dbReference type="CDD" id="cd06082">
    <property type="entry name" value="KOW_Spt5_2"/>
    <property type="match status" value="1"/>
</dbReference>
<feature type="domain" description="KOW" evidence="19">
    <location>
        <begin position="970"/>
        <end position="997"/>
    </location>
</feature>
<dbReference type="InterPro" id="IPR057936">
    <property type="entry name" value="KOWx_Spt5"/>
</dbReference>
<dbReference type="Gene3D" id="1.50.10.10">
    <property type="match status" value="1"/>
</dbReference>
<dbReference type="CDD" id="cd06085">
    <property type="entry name" value="KOW_Spt5_5"/>
    <property type="match status" value="1"/>
</dbReference>
<dbReference type="InterPro" id="IPR041975">
    <property type="entry name" value="KOW_Spt5_2"/>
</dbReference>
<keyword evidence="7" id="KW-0597">Phosphoprotein</keyword>
<dbReference type="Pfam" id="PF23287">
    <property type="entry name" value="KOW7_SPT5"/>
    <property type="match status" value="1"/>
</dbReference>
<dbReference type="InterPro" id="IPR022581">
    <property type="entry name" value="Spt5_N"/>
</dbReference>
<dbReference type="InterPro" id="IPR005825">
    <property type="entry name" value="Ribosomal_uL24_CS"/>
</dbReference>
<dbReference type="InterPro" id="IPR057935">
    <property type="entry name" value="KOW_Spt5_6_plant"/>
</dbReference>
<feature type="compositionally biased region" description="Acidic residues" evidence="17">
    <location>
        <begin position="41"/>
        <end position="64"/>
    </location>
</feature>
<keyword evidence="14" id="KW-0119">Carbohydrate metabolism</keyword>
<evidence type="ECO:0000256" key="2">
    <source>
        <dbReference type="ARBA" id="ARBA00004123"/>
    </source>
</evidence>
<dbReference type="GO" id="GO:0003735">
    <property type="term" value="F:structural constituent of ribosome"/>
    <property type="evidence" value="ECO:0007669"/>
    <property type="project" value="InterPro"/>
</dbReference>
<accession>A0AAV7GC84</accession>
<dbReference type="InterPro" id="IPR012341">
    <property type="entry name" value="6hp_glycosidase-like_sf"/>
</dbReference>
<feature type="domain" description="KOW" evidence="19">
    <location>
        <begin position="697"/>
        <end position="724"/>
    </location>
</feature>
<dbReference type="CDD" id="cd06081">
    <property type="entry name" value="KOW_Spt5_1"/>
    <property type="match status" value="1"/>
</dbReference>
<dbReference type="GO" id="GO:0006368">
    <property type="term" value="P:transcription elongation by RNA polymerase II"/>
    <property type="evidence" value="ECO:0007669"/>
    <property type="project" value="TreeGrafter"/>
</dbReference>
<dbReference type="EC" id="3.2.1.4" evidence="5"/>
<keyword evidence="13" id="KW-0539">Nucleus</keyword>
<comment type="similarity">
    <text evidence="3">Belongs to the SPT5 family.</text>
</comment>
<dbReference type="GO" id="GO:0030245">
    <property type="term" value="P:cellulose catabolic process"/>
    <property type="evidence" value="ECO:0007669"/>
    <property type="project" value="UniProtKB-KW"/>
</dbReference>
<dbReference type="PANTHER" id="PTHR11125:SF7">
    <property type="entry name" value="TRANSCRIPTION ELONGATION FACTOR SPT5"/>
    <property type="match status" value="1"/>
</dbReference>
<dbReference type="InterPro" id="IPR005824">
    <property type="entry name" value="KOW"/>
</dbReference>
<dbReference type="SUPFAM" id="SSF48208">
    <property type="entry name" value="Six-hairpin glycosidases"/>
    <property type="match status" value="1"/>
</dbReference>
<dbReference type="Pfam" id="PF23284">
    <property type="entry name" value="KOW2_Spt5"/>
    <property type="match status" value="1"/>
</dbReference>
<comment type="catalytic activity">
    <reaction evidence="1">
        <text>Endohydrolysis of (1-&gt;4)-beta-D-glucosidic linkages in cellulose, lichenin and cereal beta-D-glucans.</text>
        <dbReference type="EC" id="3.2.1.4"/>
    </reaction>
</comment>
<dbReference type="GO" id="GO:0005840">
    <property type="term" value="C:ribosome"/>
    <property type="evidence" value="ECO:0007669"/>
    <property type="project" value="InterPro"/>
</dbReference>
<dbReference type="EMBL" id="JAGFBR010000016">
    <property type="protein sequence ID" value="KAH0453717.1"/>
    <property type="molecule type" value="Genomic_DNA"/>
</dbReference>
<evidence type="ECO:0000256" key="7">
    <source>
        <dbReference type="ARBA" id="ARBA00022553"/>
    </source>
</evidence>
<feature type="domain" description="KOW" evidence="19">
    <location>
        <begin position="593"/>
        <end position="620"/>
    </location>
</feature>
<dbReference type="CDD" id="cd09888">
    <property type="entry name" value="NGN_Euk"/>
    <property type="match status" value="1"/>
</dbReference>
<evidence type="ECO:0000256" key="3">
    <source>
        <dbReference type="ARBA" id="ARBA00006956"/>
    </source>
</evidence>
<dbReference type="AlphaFoldDB" id="A0AAV7GC84"/>
<evidence type="ECO:0000256" key="14">
    <source>
        <dbReference type="ARBA" id="ARBA00023277"/>
    </source>
</evidence>
<reference evidence="20 21" key="1">
    <citation type="journal article" date="2021" name="Hortic Res">
        <title>Chromosome-scale assembly of the Dendrobium chrysotoxum genome enhances the understanding of orchid evolution.</title>
        <authorList>
            <person name="Zhang Y."/>
            <person name="Zhang G.Q."/>
            <person name="Zhang D."/>
            <person name="Liu X.D."/>
            <person name="Xu X.Y."/>
            <person name="Sun W.H."/>
            <person name="Yu X."/>
            <person name="Zhu X."/>
            <person name="Wang Z.W."/>
            <person name="Zhao X."/>
            <person name="Zhong W.Y."/>
            <person name="Chen H."/>
            <person name="Yin W.L."/>
            <person name="Huang T."/>
            <person name="Niu S.C."/>
            <person name="Liu Z.J."/>
        </authorList>
    </citation>
    <scope>NUCLEOTIDE SEQUENCE [LARGE SCALE GENOMIC DNA]</scope>
    <source>
        <strain evidence="20">Lindl</strain>
    </source>
</reference>
<evidence type="ECO:0000256" key="9">
    <source>
        <dbReference type="ARBA" id="ARBA00023001"/>
    </source>
</evidence>
<dbReference type="InterPro" id="IPR005100">
    <property type="entry name" value="NGN-domain"/>
</dbReference>
<keyword evidence="10" id="KW-0805">Transcription regulation</keyword>
<comment type="subcellular location">
    <subcellularLocation>
        <location evidence="2">Nucleus</location>
    </subcellularLocation>
</comment>
<dbReference type="InterPro" id="IPR008928">
    <property type="entry name" value="6-hairpin_glycosidase_sf"/>
</dbReference>
<feature type="domain" description="NusG-like N-terminal" evidence="18">
    <location>
        <begin position="170"/>
        <end position="256"/>
    </location>
</feature>
<keyword evidence="12" id="KW-0804">Transcription</keyword>
<dbReference type="Pfam" id="PF23042">
    <property type="entry name" value="KOW1_SPT5"/>
    <property type="match status" value="1"/>
</dbReference>
<dbReference type="InterPro" id="IPR039385">
    <property type="entry name" value="NGN_Euk"/>
</dbReference>
<comment type="function">
    <text evidence="16">May regulate transcription elongation by RNA polymerase II. May enhance transcriptional pausing at sites proximal to the promoter, which may in turn facilitate the assembly of an elongation competent RNA polymerase II complex.</text>
</comment>
<keyword evidence="6" id="KW-0678">Repressor</keyword>
<keyword evidence="21" id="KW-1185">Reference proteome</keyword>
<feature type="domain" description="KOW" evidence="19">
    <location>
        <begin position="417"/>
        <end position="444"/>
    </location>
</feature>
<keyword evidence="15" id="KW-0624">Polysaccharide degradation</keyword>
<evidence type="ECO:0000256" key="8">
    <source>
        <dbReference type="ARBA" id="ARBA00022737"/>
    </source>
</evidence>
<keyword evidence="8" id="KW-0677">Repeat</keyword>
<dbReference type="GO" id="GO:0003729">
    <property type="term" value="F:mRNA binding"/>
    <property type="evidence" value="ECO:0007669"/>
    <property type="project" value="TreeGrafter"/>
</dbReference>
<evidence type="ECO:0000313" key="21">
    <source>
        <dbReference type="Proteomes" id="UP000775213"/>
    </source>
</evidence>